<dbReference type="PROSITE" id="PS50977">
    <property type="entry name" value="HTH_TETR_2"/>
    <property type="match status" value="1"/>
</dbReference>
<dbReference type="RefSeq" id="WP_006371883.1">
    <property type="nucleotide sequence ID" value="NZ_JAAXPC010000004.1"/>
</dbReference>
<feature type="domain" description="HTH tetR-type" evidence="5">
    <location>
        <begin position="15"/>
        <end position="75"/>
    </location>
</feature>
<organism evidence="6 7">
    <name type="scientific">Gordonia polyisoprenivorans</name>
    <dbReference type="NCBI Taxonomy" id="84595"/>
    <lineage>
        <taxon>Bacteria</taxon>
        <taxon>Bacillati</taxon>
        <taxon>Actinomycetota</taxon>
        <taxon>Actinomycetes</taxon>
        <taxon>Mycobacteriales</taxon>
        <taxon>Gordoniaceae</taxon>
        <taxon>Gordonia</taxon>
    </lineage>
</organism>
<evidence type="ECO:0000259" key="5">
    <source>
        <dbReference type="PROSITE" id="PS50977"/>
    </source>
</evidence>
<proteinExistence type="predicted"/>
<accession>A0A846WJQ5</accession>
<name>A0A846WJQ5_9ACTN</name>
<dbReference type="InterPro" id="IPR050109">
    <property type="entry name" value="HTH-type_TetR-like_transc_reg"/>
</dbReference>
<gene>
    <name evidence="6" type="ORF">HGA05_09310</name>
</gene>
<protein>
    <submittedName>
        <fullName evidence="6">TetR/AcrR family transcriptional regulator</fullName>
    </submittedName>
</protein>
<dbReference type="SUPFAM" id="SSF46689">
    <property type="entry name" value="Homeodomain-like"/>
    <property type="match status" value="1"/>
</dbReference>
<reference evidence="6 7" key="1">
    <citation type="submission" date="2020-04" db="EMBL/GenBank/DDBJ databases">
        <title>MicrobeNet Type strains.</title>
        <authorList>
            <person name="Nicholson A.C."/>
        </authorList>
    </citation>
    <scope>NUCLEOTIDE SEQUENCE [LARGE SCALE GENOMIC DNA]</scope>
    <source>
        <strain evidence="6 7">ATCC BAA-14</strain>
    </source>
</reference>
<dbReference type="Pfam" id="PF00440">
    <property type="entry name" value="TetR_N"/>
    <property type="match status" value="1"/>
</dbReference>
<dbReference type="AlphaFoldDB" id="A0A846WJQ5"/>
<dbReference type="EMBL" id="JAAXPC010000004">
    <property type="protein sequence ID" value="NKY01768.1"/>
    <property type="molecule type" value="Genomic_DNA"/>
</dbReference>
<evidence type="ECO:0000256" key="4">
    <source>
        <dbReference type="PROSITE-ProRule" id="PRU00335"/>
    </source>
</evidence>
<evidence type="ECO:0000256" key="3">
    <source>
        <dbReference type="ARBA" id="ARBA00023163"/>
    </source>
</evidence>
<sequence length="217" mass="23635">MRTRGWNGTPPASDDEARERILDVARHAITVDGAINLSITDIARELGVTRQTVYRYFPSADAVLMEAALRSATAGFLDRLAGHLVGITDPAEAVVEGLATTLEVLPVDPYVSVVLSPGHSSSLQSAITSEVAIELCRSMLMQFDIDWAQAGFDDAELEELAEFLLRILQSFILDPGHPPRQGAHLRRYLRRWVSPAVRVAGLSEGSGESRTRAGRNT</sequence>
<dbReference type="Proteomes" id="UP000563898">
    <property type="component" value="Unassembled WGS sequence"/>
</dbReference>
<dbReference type="InterPro" id="IPR001647">
    <property type="entry name" value="HTH_TetR"/>
</dbReference>
<dbReference type="InterPro" id="IPR001387">
    <property type="entry name" value="Cro/C1-type_HTH"/>
</dbReference>
<keyword evidence="2 4" id="KW-0238">DNA-binding</keyword>
<dbReference type="Gene3D" id="1.10.357.10">
    <property type="entry name" value="Tetracycline Repressor, domain 2"/>
    <property type="match status" value="1"/>
</dbReference>
<evidence type="ECO:0000313" key="7">
    <source>
        <dbReference type="Proteomes" id="UP000563898"/>
    </source>
</evidence>
<evidence type="ECO:0000256" key="2">
    <source>
        <dbReference type="ARBA" id="ARBA00023125"/>
    </source>
</evidence>
<feature type="DNA-binding region" description="H-T-H motif" evidence="4">
    <location>
        <begin position="38"/>
        <end position="57"/>
    </location>
</feature>
<dbReference type="PANTHER" id="PTHR30055:SF234">
    <property type="entry name" value="HTH-TYPE TRANSCRIPTIONAL REGULATOR BETI"/>
    <property type="match status" value="1"/>
</dbReference>
<dbReference type="PANTHER" id="PTHR30055">
    <property type="entry name" value="HTH-TYPE TRANSCRIPTIONAL REGULATOR RUTR"/>
    <property type="match status" value="1"/>
</dbReference>
<dbReference type="GO" id="GO:0003700">
    <property type="term" value="F:DNA-binding transcription factor activity"/>
    <property type="evidence" value="ECO:0007669"/>
    <property type="project" value="TreeGrafter"/>
</dbReference>
<dbReference type="GO" id="GO:0000976">
    <property type="term" value="F:transcription cis-regulatory region binding"/>
    <property type="evidence" value="ECO:0007669"/>
    <property type="project" value="TreeGrafter"/>
</dbReference>
<evidence type="ECO:0000256" key="1">
    <source>
        <dbReference type="ARBA" id="ARBA00023015"/>
    </source>
</evidence>
<keyword evidence="1" id="KW-0805">Transcription regulation</keyword>
<keyword evidence="3" id="KW-0804">Transcription</keyword>
<comment type="caution">
    <text evidence="6">The sequence shown here is derived from an EMBL/GenBank/DDBJ whole genome shotgun (WGS) entry which is preliminary data.</text>
</comment>
<evidence type="ECO:0000313" key="6">
    <source>
        <dbReference type="EMBL" id="NKY01768.1"/>
    </source>
</evidence>
<dbReference type="InterPro" id="IPR009057">
    <property type="entry name" value="Homeodomain-like_sf"/>
</dbReference>
<dbReference type="PRINTS" id="PR00455">
    <property type="entry name" value="HTHTETR"/>
</dbReference>
<dbReference type="CDD" id="cd00093">
    <property type="entry name" value="HTH_XRE"/>
    <property type="match status" value="1"/>
</dbReference>